<reference evidence="8" key="1">
    <citation type="submission" date="2017-09" db="EMBL/GenBank/DDBJ databases">
        <title>Depth-based differentiation of microbial function through sediment-hosted aquifers and enrichment of novel symbionts in the deep terrestrial subsurface.</title>
        <authorList>
            <person name="Probst A.J."/>
            <person name="Ladd B."/>
            <person name="Jarett J.K."/>
            <person name="Geller-Mcgrath D.E."/>
            <person name="Sieber C.M.K."/>
            <person name="Emerson J.B."/>
            <person name="Anantharaman K."/>
            <person name="Thomas B.C."/>
            <person name="Malmstrom R."/>
            <person name="Stieglmeier M."/>
            <person name="Klingl A."/>
            <person name="Woyke T."/>
            <person name="Ryan C.M."/>
            <person name="Banfield J.F."/>
        </authorList>
    </citation>
    <scope>NUCLEOTIDE SEQUENCE [LARGE SCALE GENOMIC DNA]</scope>
</reference>
<comment type="cofactor">
    <cofactor evidence="1">
        <name>NAD(+)</name>
        <dbReference type="ChEBI" id="CHEBI:57540"/>
    </cofactor>
</comment>
<dbReference type="GO" id="GO:0048040">
    <property type="term" value="F:UDP-glucuronate decarboxylase activity"/>
    <property type="evidence" value="ECO:0007669"/>
    <property type="project" value="TreeGrafter"/>
</dbReference>
<accession>A0A2H0XCM7</accession>
<evidence type="ECO:0000313" key="7">
    <source>
        <dbReference type="EMBL" id="PIS22694.1"/>
    </source>
</evidence>
<dbReference type="PANTHER" id="PTHR43078">
    <property type="entry name" value="UDP-GLUCURONIC ACID DECARBOXYLASE-RELATED"/>
    <property type="match status" value="1"/>
</dbReference>
<evidence type="ECO:0000256" key="1">
    <source>
        <dbReference type="ARBA" id="ARBA00001911"/>
    </source>
</evidence>
<dbReference type="GO" id="GO:0042732">
    <property type="term" value="P:D-xylose metabolic process"/>
    <property type="evidence" value="ECO:0007669"/>
    <property type="project" value="InterPro"/>
</dbReference>
<keyword evidence="3" id="KW-0520">NAD</keyword>
<dbReference type="Pfam" id="PF13196">
    <property type="entry name" value="DUF4012"/>
    <property type="match status" value="1"/>
</dbReference>
<comment type="caution">
    <text evidence="7">The sequence shown here is derived from an EMBL/GenBank/DDBJ whole genome shotgun (WGS) entry which is preliminary data.</text>
</comment>
<dbReference type="InterPro" id="IPR001509">
    <property type="entry name" value="Epimerase_deHydtase"/>
</dbReference>
<evidence type="ECO:0000259" key="6">
    <source>
        <dbReference type="Pfam" id="PF01370"/>
    </source>
</evidence>
<gene>
    <name evidence="7" type="ORF">COT50_00640</name>
</gene>
<dbReference type="Proteomes" id="UP000231252">
    <property type="component" value="Unassembled WGS sequence"/>
</dbReference>
<dbReference type="GO" id="GO:0005737">
    <property type="term" value="C:cytoplasm"/>
    <property type="evidence" value="ECO:0007669"/>
    <property type="project" value="TreeGrafter"/>
</dbReference>
<protein>
    <recommendedName>
        <fullName evidence="6">NAD-dependent epimerase/dehydratase domain-containing protein</fullName>
    </recommendedName>
</protein>
<dbReference type="Gene3D" id="3.40.50.720">
    <property type="entry name" value="NAD(P)-binding Rossmann-like Domain"/>
    <property type="match status" value="1"/>
</dbReference>
<dbReference type="PANTHER" id="PTHR43078:SF6">
    <property type="entry name" value="UDP-GLUCURONIC ACID DECARBOXYLASE 1"/>
    <property type="match status" value="1"/>
</dbReference>
<feature type="domain" description="NAD-dependent epimerase/dehydratase" evidence="6">
    <location>
        <begin position="16"/>
        <end position="228"/>
    </location>
</feature>
<proteinExistence type="predicted"/>
<keyword evidence="4" id="KW-0456">Lyase</keyword>
<evidence type="ECO:0000256" key="2">
    <source>
        <dbReference type="ARBA" id="ARBA00022793"/>
    </source>
</evidence>
<organism evidence="7 8">
    <name type="scientific">candidate division WWE3 bacterium CG08_land_8_20_14_0_20_41_10</name>
    <dbReference type="NCBI Taxonomy" id="1975085"/>
    <lineage>
        <taxon>Bacteria</taxon>
        <taxon>Katanobacteria</taxon>
    </lineage>
</organism>
<sequence length="1011" mass="111407">MISAKTIKKTALAPTVLITHGGGFLAGHLAETLLVKNCRVVVLSNFSQHKDAYLHGLLKSPKFALFDCDINQELPNAIESVDYIFHLGNYDTFVNAQDALDLEGLLSAGVGTKNLLDLAKRSQAKFALVCPVVSQIKAKDNNKLTADEMQKYAKTLVGEYKNHWGLDVRLVNLGLLYGPGMSLARGGELGGLMQSVLDSKPMQILGDGVRKEFYLYVSDAVNGLVKSLFSQSDVQAFTLAREKPNTTLEVVYILKSLADGKVDLQFVDAPGNFLEPVVESPVYPPVWLPKIELKDGLAKTLKSFGYKPNTKSFKAGILLNQKVASTSVAPKEDLQTISVPKRPEPKINPLKLFLCRTEKNVRQVKSHVGDKIRTLLLGVIGVAILIVILLGVPLLQSYTHAKSALNNLEKYQLSISKLDSQESQKLSENAYNHLAKLEKALGKTALVFKIAGKADTHQSLLAFVESAKNFSSALHSLSLGAEPFSNLWDGVKPAGEINFNAQSFKESAQYFMDAKKALEFAQASLLGVKREDLPKNMRNDFDEYSAALAKINKNSNFLTQLALEFPQIIGFAGDKRYLLLFQNNNELRPTGGFLGSYAVVELSKGKIAKIEIDDVYNPDGQLKLSQANAEITSPEALKQALDEESLYIRNANWNPSFPASSQVINNLFKLVDGKGFDGVFAVDLYFTRDLLSVLGPVYLTAYDEEIRVDNMYERAQFHSDFDFKSGVSSKKAFITVLGGKMLESVFSLPQEKIPALLGVLYSSLEQKHLLLNLYGTHLSKYLAEKGWDGSLIDTPVDSDYLYVVNANVGGTKSNYYVKNGINYAVSSKTSDGVLRGELELTYENTQKNADWPGGPYKNYVRVLVQNGSKLTGAFLMGGQEATSLEKPSDVMGATDGVNIFDKIVITKIGKYTSFEYPVVVNPQEKVSLIFNYDLPASLSAKKDGNKYSLVWQKQPGTQNDSIRFMFVSPFGTKISLPGRINQPIPAGIVTDNVYEYKSILNSDLRLNLSYR</sequence>
<dbReference type="Pfam" id="PF01370">
    <property type="entry name" value="Epimerase"/>
    <property type="match status" value="1"/>
</dbReference>
<keyword evidence="5" id="KW-0812">Transmembrane</keyword>
<evidence type="ECO:0000313" key="8">
    <source>
        <dbReference type="Proteomes" id="UP000231252"/>
    </source>
</evidence>
<dbReference type="EMBL" id="PEYU01000012">
    <property type="protein sequence ID" value="PIS22694.1"/>
    <property type="molecule type" value="Genomic_DNA"/>
</dbReference>
<feature type="transmembrane region" description="Helical" evidence="5">
    <location>
        <begin position="375"/>
        <end position="395"/>
    </location>
</feature>
<dbReference type="SUPFAM" id="SSF51735">
    <property type="entry name" value="NAD(P)-binding Rossmann-fold domains"/>
    <property type="match status" value="1"/>
</dbReference>
<evidence type="ECO:0000256" key="3">
    <source>
        <dbReference type="ARBA" id="ARBA00023027"/>
    </source>
</evidence>
<keyword evidence="5" id="KW-0472">Membrane</keyword>
<keyword evidence="2" id="KW-0210">Decarboxylase</keyword>
<keyword evidence="5" id="KW-1133">Transmembrane helix</keyword>
<dbReference type="InterPro" id="IPR025101">
    <property type="entry name" value="DUF4012"/>
</dbReference>
<evidence type="ECO:0000256" key="4">
    <source>
        <dbReference type="ARBA" id="ARBA00023239"/>
    </source>
</evidence>
<dbReference type="AlphaFoldDB" id="A0A2H0XCM7"/>
<dbReference type="InterPro" id="IPR044516">
    <property type="entry name" value="UXS-like"/>
</dbReference>
<name>A0A2H0XCM7_UNCKA</name>
<dbReference type="GO" id="GO:0070403">
    <property type="term" value="F:NAD+ binding"/>
    <property type="evidence" value="ECO:0007669"/>
    <property type="project" value="InterPro"/>
</dbReference>
<evidence type="ECO:0000256" key="5">
    <source>
        <dbReference type="SAM" id="Phobius"/>
    </source>
</evidence>
<dbReference type="InterPro" id="IPR036291">
    <property type="entry name" value="NAD(P)-bd_dom_sf"/>
</dbReference>